<feature type="region of interest" description="Disordered" evidence="1">
    <location>
        <begin position="906"/>
        <end position="931"/>
    </location>
</feature>
<reference evidence="3 4" key="1">
    <citation type="submission" date="2019-03" db="EMBL/GenBank/DDBJ databases">
        <authorList>
            <person name="Gaulin E."/>
            <person name="Dumas B."/>
        </authorList>
    </citation>
    <scope>NUCLEOTIDE SEQUENCE [LARGE SCALE GENOMIC DNA]</scope>
    <source>
        <strain evidence="3">CBS 568.67</strain>
    </source>
</reference>
<gene>
    <name evidence="3" type="primary">Aste57867_9936</name>
    <name evidence="2" type="ORF">As57867_009897</name>
    <name evidence="3" type="ORF">ASTE57867_9936</name>
</gene>
<reference evidence="2" key="2">
    <citation type="submission" date="2019-06" db="EMBL/GenBank/DDBJ databases">
        <title>Genomics analysis of Aphanomyces spp. identifies a new class of oomycete effector associated with host adaptation.</title>
        <authorList>
            <person name="Gaulin E."/>
        </authorList>
    </citation>
    <scope>NUCLEOTIDE SEQUENCE</scope>
    <source>
        <strain evidence="2">CBS 578.67</strain>
    </source>
</reference>
<feature type="region of interest" description="Disordered" evidence="1">
    <location>
        <begin position="1309"/>
        <end position="1330"/>
    </location>
</feature>
<feature type="region of interest" description="Disordered" evidence="1">
    <location>
        <begin position="1107"/>
        <end position="1127"/>
    </location>
</feature>
<evidence type="ECO:0000313" key="4">
    <source>
        <dbReference type="Proteomes" id="UP000332933"/>
    </source>
</evidence>
<name>A0A485KP44_9STRA</name>
<dbReference type="EMBL" id="VJMH01005173">
    <property type="protein sequence ID" value="KAF0699514.1"/>
    <property type="molecule type" value="Genomic_DNA"/>
</dbReference>
<dbReference type="InterPro" id="IPR011044">
    <property type="entry name" value="Quino_amine_DH_bsu"/>
</dbReference>
<dbReference type="OrthoDB" id="77250at2759"/>
<feature type="region of interest" description="Disordered" evidence="1">
    <location>
        <begin position="987"/>
        <end position="1011"/>
    </location>
</feature>
<protein>
    <submittedName>
        <fullName evidence="3">Aste57867_9936 protein</fullName>
    </submittedName>
</protein>
<organism evidence="3 4">
    <name type="scientific">Aphanomyces stellatus</name>
    <dbReference type="NCBI Taxonomy" id="120398"/>
    <lineage>
        <taxon>Eukaryota</taxon>
        <taxon>Sar</taxon>
        <taxon>Stramenopiles</taxon>
        <taxon>Oomycota</taxon>
        <taxon>Saprolegniomycetes</taxon>
        <taxon>Saprolegniales</taxon>
        <taxon>Verrucalvaceae</taxon>
        <taxon>Aphanomyces</taxon>
    </lineage>
</organism>
<feature type="region of interest" description="Disordered" evidence="1">
    <location>
        <begin position="1161"/>
        <end position="1203"/>
    </location>
</feature>
<dbReference type="EMBL" id="CAADRA010005194">
    <property type="protein sequence ID" value="VFT86814.1"/>
    <property type="molecule type" value="Genomic_DNA"/>
</dbReference>
<feature type="compositionally biased region" description="Polar residues" evidence="1">
    <location>
        <begin position="1118"/>
        <end position="1127"/>
    </location>
</feature>
<evidence type="ECO:0000256" key="1">
    <source>
        <dbReference type="SAM" id="MobiDB-lite"/>
    </source>
</evidence>
<evidence type="ECO:0000313" key="2">
    <source>
        <dbReference type="EMBL" id="KAF0699514.1"/>
    </source>
</evidence>
<proteinExistence type="predicted"/>
<dbReference type="SUPFAM" id="SSF50969">
    <property type="entry name" value="YVTN repeat-like/Quinoprotein amine dehydrogenase"/>
    <property type="match status" value="1"/>
</dbReference>
<evidence type="ECO:0000313" key="3">
    <source>
        <dbReference type="EMBL" id="VFT86814.1"/>
    </source>
</evidence>
<dbReference type="Proteomes" id="UP000332933">
    <property type="component" value="Unassembled WGS sequence"/>
</dbReference>
<keyword evidence="4" id="KW-1185">Reference proteome</keyword>
<feature type="compositionally biased region" description="Basic and acidic residues" evidence="1">
    <location>
        <begin position="1309"/>
        <end position="1320"/>
    </location>
</feature>
<accession>A0A485KP44</accession>
<sequence length="1355" mass="148986">MCRKRCWIFCMELVLQSECRLDEVLLAAAYLPEIDHVLALCQSHIFRRPILQADAEWTRTDAPWTIEKQSTHVEWSPVKDTVVLCNTSQTVCTIFNTKTDDTIQVQLPDTTSCLECVAVGKGGAHVVFRSLNRIFVWTRQSTTWATLDLPLSKTLGSWHAAADSSVLGHVLVVGSISTPSDQPSCLRATTTFVDLDSLDVVSSHEITSPTLPSTTLVLHLHHTRQSVAVHTSTGAVVFHLSSGATWHHHGSTAACAWDDASLRHLLLLDNTGSLHVLDAETGALCHSISSSLLPTSPRLSWRGSMVVVASATAVQLCHVSSVPHRPMASPPVSFTDSSSSPHALPLLRLHPPIGLPTLVKRFVRTQHADPSQVLTWFTLLGKLCVHAGREDLLLKLAALAMHGLHTHWVHPMRLLLIMLLRLVLPMASHVVHTFATILKDAPQVMPPALKPRFCATTQVLRLSASTSLSLPWAAPVLAFYRRAFPPADLTTWIALLQTYDLRVVFGHVEAALLGRTATDLRFLSFLAIVITCDQVHLTPLVPMMEGDAAMPLLLYDHCDHHPQWTLATAIQLAHTTPTTLRFLVTLCVQFSTPFTDEFVAAVSRQHGSIYLGYTCGLYTEQVIFIYTARPLLPYIPRPKRMEWSGLDVARDLPSRLHRSHLYRLLSTSSSTNEPSIPSSVEATAALFAARSFRQIKRLVALASSHSITLSLFASLGATSPPTTDQLDVAYLVDPESSWPYISSTPSPPPPPPFDVDKVLRAMVRTAWACIARDLASPHPKLQDACWHVARLTHAAVVFDKPVVDVRVAQLHALGSLLADAPRDAATAFALVRVVHDIKPAKVLVKRTASFVAECDARLGPLWLDEVQQWLARRLKTKSTTTWDPWFWTFCANMGLEGHDVQWYTPRAPAASPTRRDSGHKVGTSPPPPMVSSSRASMMMTQAGHDVALLGRPLHTMLARRSLSTDHIMQRPPRNNVLKLLQLQKTHPVHTSPGVGQANPVGEKSGRAAPVGVSGRRTVQPLRFDGDDSVVGLKLLRKCTSMRPVPLRPREFLSDPGIATHKVAGQNTVETDVAQGATQTDTVAPTQLCPPIETKHVETMTRVVETADSSVATERVQQHDTSVQSTQVNMPKKTKPMFPVYVDLQRRQTPFLHVVDVGQAAETRDSAPPPRVVVATPDTPTRWSNDHVPSVADADKCPAGQTPDEDTEIQVAMPMELSAERRPYFALGSPPMMDNPQLVSIKAQMETMRRRLEQIETFADAIDDDFSDSHKLLEQMQARRRGVAALIDTGFGSKLDALAAQQDHLQHALDTSKDQLDERPPRRSGVLAEKAARDMADAKNLLAQLETTLKPPMANS</sequence>